<dbReference type="GO" id="GO:0003824">
    <property type="term" value="F:catalytic activity"/>
    <property type="evidence" value="ECO:0007669"/>
    <property type="project" value="InterPro"/>
</dbReference>
<dbReference type="EMBL" id="CP001699">
    <property type="protein sequence ID" value="ACU60886.1"/>
    <property type="molecule type" value="Genomic_DNA"/>
</dbReference>
<dbReference type="CDD" id="cd19531">
    <property type="entry name" value="LCL_NRPS-like"/>
    <property type="match status" value="3"/>
</dbReference>
<dbReference type="Pfam" id="PF00501">
    <property type="entry name" value="AMP-binding"/>
    <property type="match status" value="3"/>
</dbReference>
<keyword evidence="3" id="KW-0596">Phosphopantetheine</keyword>
<dbReference type="Gene3D" id="3.30.559.10">
    <property type="entry name" value="Chloramphenicol acetyltransferase-like domain"/>
    <property type="match status" value="3"/>
</dbReference>
<name>A0A979G517_CHIPD</name>
<dbReference type="InterPro" id="IPR023213">
    <property type="entry name" value="CAT-like_dom_sf"/>
</dbReference>
<dbReference type="GO" id="GO:0005737">
    <property type="term" value="C:cytoplasm"/>
    <property type="evidence" value="ECO:0007669"/>
    <property type="project" value="TreeGrafter"/>
</dbReference>
<dbReference type="InterPro" id="IPR045851">
    <property type="entry name" value="AMP-bd_C_sf"/>
</dbReference>
<dbReference type="InterPro" id="IPR010071">
    <property type="entry name" value="AA_adenyl_dom"/>
</dbReference>
<dbReference type="FunFam" id="3.40.50.12780:FF:000012">
    <property type="entry name" value="Non-ribosomal peptide synthetase"/>
    <property type="match status" value="1"/>
</dbReference>
<dbReference type="InterPro" id="IPR020845">
    <property type="entry name" value="AMP-binding_CS"/>
</dbReference>
<dbReference type="Gene3D" id="3.30.559.30">
    <property type="entry name" value="Nonribosomal peptide synthetase, condensation domain"/>
    <property type="match status" value="3"/>
</dbReference>
<dbReference type="Proteomes" id="UP000002215">
    <property type="component" value="Chromosome"/>
</dbReference>
<feature type="domain" description="Carrier" evidence="5">
    <location>
        <begin position="1029"/>
        <end position="1104"/>
    </location>
</feature>
<comment type="cofactor">
    <cofactor evidence="1">
        <name>pantetheine 4'-phosphate</name>
        <dbReference type="ChEBI" id="CHEBI:47942"/>
    </cofactor>
</comment>
<dbReference type="SMART" id="SM00823">
    <property type="entry name" value="PKS_PP"/>
    <property type="match status" value="3"/>
</dbReference>
<dbReference type="SUPFAM" id="SSF47336">
    <property type="entry name" value="ACP-like"/>
    <property type="match status" value="3"/>
</dbReference>
<dbReference type="Pfam" id="PF00975">
    <property type="entry name" value="Thioesterase"/>
    <property type="match status" value="1"/>
</dbReference>
<dbReference type="Pfam" id="PF00550">
    <property type="entry name" value="PP-binding"/>
    <property type="match status" value="3"/>
</dbReference>
<dbReference type="CDD" id="cd05930">
    <property type="entry name" value="A_NRPS"/>
    <property type="match status" value="3"/>
</dbReference>
<dbReference type="FunFam" id="3.30.300.30:FF:000010">
    <property type="entry name" value="Enterobactin synthetase component F"/>
    <property type="match status" value="2"/>
</dbReference>
<reference evidence="7" key="1">
    <citation type="submission" date="2009-08" db="EMBL/GenBank/DDBJ databases">
        <title>The complete genome of Chitinophaga pinensis DSM 2588.</title>
        <authorList>
            <consortium name="US DOE Joint Genome Institute (JGI-PGF)"/>
            <person name="Lucas S."/>
            <person name="Copeland A."/>
            <person name="Lapidus A."/>
            <person name="Glavina del Rio T."/>
            <person name="Dalin E."/>
            <person name="Tice H."/>
            <person name="Bruce D."/>
            <person name="Goodwin L."/>
            <person name="Pitluck S."/>
            <person name="Kyrpides N."/>
            <person name="Mavromatis K."/>
            <person name="Ivanova N."/>
            <person name="Mikhailova N."/>
            <person name="Sims D."/>
            <person name="Meinche L."/>
            <person name="Brettin T."/>
            <person name="Detter J.C."/>
            <person name="Han C."/>
            <person name="Larimer F."/>
            <person name="Land M."/>
            <person name="Hauser L."/>
            <person name="Markowitz V."/>
            <person name="Cheng J.-F."/>
            <person name="Hugenholtz P."/>
            <person name="Woyke T."/>
            <person name="Wu D."/>
            <person name="Spring S."/>
            <person name="Klenk H.-P."/>
            <person name="Eisen J.A."/>
        </authorList>
    </citation>
    <scope>NUCLEOTIDE SEQUENCE [LARGE SCALE GENOMIC DNA]</scope>
    <source>
        <strain evidence="7">ATCC 43595 / DSM 2588 / LMG 13176 / NBRC 15968 / NCIMB 11800 / UQM 2034</strain>
    </source>
</reference>
<dbReference type="InterPro" id="IPR001242">
    <property type="entry name" value="Condensation_dom"/>
</dbReference>
<dbReference type="OrthoDB" id="9778383at2"/>
<dbReference type="InterPro" id="IPR041464">
    <property type="entry name" value="TubC_N"/>
</dbReference>
<dbReference type="Pfam" id="PF18563">
    <property type="entry name" value="TubC_N"/>
    <property type="match status" value="1"/>
</dbReference>
<evidence type="ECO:0000313" key="7">
    <source>
        <dbReference type="Proteomes" id="UP000002215"/>
    </source>
</evidence>
<dbReference type="InterPro" id="IPR042099">
    <property type="entry name" value="ANL_N_sf"/>
</dbReference>
<evidence type="ECO:0000256" key="4">
    <source>
        <dbReference type="ARBA" id="ARBA00022553"/>
    </source>
</evidence>
<dbReference type="Gene3D" id="3.40.50.12780">
    <property type="entry name" value="N-terminal domain of ligase-like"/>
    <property type="match status" value="1"/>
</dbReference>
<accession>A0A979G517</accession>
<dbReference type="FunFam" id="3.40.50.980:FF:000001">
    <property type="entry name" value="Non-ribosomal peptide synthetase"/>
    <property type="match status" value="3"/>
</dbReference>
<reference evidence="6 7" key="2">
    <citation type="journal article" date="2010" name="Stand. Genomic Sci.">
        <title>Complete genome sequence of Chitinophaga pinensis type strain (UQM 2034).</title>
        <authorList>
            <person name="Glavina Del Rio T."/>
            <person name="Abt B."/>
            <person name="Spring S."/>
            <person name="Lapidus A."/>
            <person name="Nolan M."/>
            <person name="Tice H."/>
            <person name="Copeland A."/>
            <person name="Cheng J.F."/>
            <person name="Chen F."/>
            <person name="Bruce D."/>
            <person name="Goodwin L."/>
            <person name="Pitluck S."/>
            <person name="Ivanova N."/>
            <person name="Mavromatis K."/>
            <person name="Mikhailova N."/>
            <person name="Pati A."/>
            <person name="Chen A."/>
            <person name="Palaniappan K."/>
            <person name="Land M."/>
            <person name="Hauser L."/>
            <person name="Chang Y.J."/>
            <person name="Jeffries C.D."/>
            <person name="Chain P."/>
            <person name="Saunders E."/>
            <person name="Detter J.C."/>
            <person name="Brettin T."/>
            <person name="Rohde M."/>
            <person name="Goker M."/>
            <person name="Bristow J."/>
            <person name="Eisen J.A."/>
            <person name="Markowitz V."/>
            <person name="Hugenholtz P."/>
            <person name="Kyrpides N.C."/>
            <person name="Klenk H.P."/>
            <person name="Lucas S."/>
        </authorList>
    </citation>
    <scope>NUCLEOTIDE SEQUENCE [LARGE SCALE GENOMIC DNA]</scope>
    <source>
        <strain evidence="7">ATCC 43595 / DSM 2588 / LMG 13176 / NBRC 15968 / NCIMB 11800 / UQM 2034</strain>
    </source>
</reference>
<dbReference type="FunFam" id="2.30.38.10:FF:000001">
    <property type="entry name" value="Non-ribosomal peptide synthetase PvdI"/>
    <property type="match status" value="2"/>
</dbReference>
<dbReference type="Gene3D" id="3.30.300.30">
    <property type="match status" value="3"/>
</dbReference>
<dbReference type="SMART" id="SM00824">
    <property type="entry name" value="PKS_TE"/>
    <property type="match status" value="1"/>
</dbReference>
<protein>
    <submittedName>
        <fullName evidence="6">Amino acid adenylation domain protein</fullName>
    </submittedName>
</protein>
<dbReference type="FunFam" id="1.10.1200.10:FF:000005">
    <property type="entry name" value="Nonribosomal peptide synthetase 1"/>
    <property type="match status" value="3"/>
</dbReference>
<dbReference type="Gene3D" id="2.30.38.10">
    <property type="entry name" value="Luciferase, Domain 3"/>
    <property type="match status" value="2"/>
</dbReference>
<comment type="similarity">
    <text evidence="2">Belongs to the ATP-dependent AMP-binding enzyme family.</text>
</comment>
<dbReference type="GO" id="GO:0043041">
    <property type="term" value="P:amino acid activation for nonribosomal peptide biosynthetic process"/>
    <property type="evidence" value="ECO:0007669"/>
    <property type="project" value="TreeGrafter"/>
</dbReference>
<dbReference type="Gene3D" id="3.40.50.980">
    <property type="match status" value="4"/>
</dbReference>
<dbReference type="GO" id="GO:0031177">
    <property type="term" value="F:phosphopantetheine binding"/>
    <property type="evidence" value="ECO:0007669"/>
    <property type="project" value="InterPro"/>
</dbReference>
<dbReference type="NCBIfam" id="TIGR01733">
    <property type="entry name" value="AA-adenyl-dom"/>
    <property type="match status" value="3"/>
</dbReference>
<dbReference type="RefSeq" id="WP_012791062.1">
    <property type="nucleotide sequence ID" value="NC_013132.1"/>
</dbReference>
<evidence type="ECO:0000256" key="1">
    <source>
        <dbReference type="ARBA" id="ARBA00001957"/>
    </source>
</evidence>
<evidence type="ECO:0000256" key="2">
    <source>
        <dbReference type="ARBA" id="ARBA00006432"/>
    </source>
</evidence>
<dbReference type="PROSITE" id="PS00455">
    <property type="entry name" value="AMP_BINDING"/>
    <property type="match status" value="3"/>
</dbReference>
<dbReference type="PROSITE" id="PS50075">
    <property type="entry name" value="CARRIER"/>
    <property type="match status" value="3"/>
</dbReference>
<dbReference type="Pfam" id="PF13193">
    <property type="entry name" value="AMP-binding_C"/>
    <property type="match status" value="3"/>
</dbReference>
<evidence type="ECO:0000256" key="3">
    <source>
        <dbReference type="ARBA" id="ARBA00022450"/>
    </source>
</evidence>
<dbReference type="InterPro" id="IPR000873">
    <property type="entry name" value="AMP-dep_synth/lig_dom"/>
</dbReference>
<dbReference type="KEGG" id="cpi:Cpin_3419"/>
<dbReference type="PROSITE" id="PS00012">
    <property type="entry name" value="PHOSPHOPANTETHEINE"/>
    <property type="match status" value="2"/>
</dbReference>
<dbReference type="InterPro" id="IPR036736">
    <property type="entry name" value="ACP-like_sf"/>
</dbReference>
<dbReference type="PANTHER" id="PTHR45527:SF1">
    <property type="entry name" value="FATTY ACID SYNTHASE"/>
    <property type="match status" value="1"/>
</dbReference>
<dbReference type="Gene3D" id="3.40.50.1820">
    <property type="entry name" value="alpha/beta hydrolase"/>
    <property type="match status" value="1"/>
</dbReference>
<organism evidence="6 7">
    <name type="scientific">Chitinophaga pinensis (strain ATCC 43595 / DSM 2588 / LMG 13176 / NBRC 15968 / NCIMB 11800 / UQM 2034)</name>
    <dbReference type="NCBI Taxonomy" id="485918"/>
    <lineage>
        <taxon>Bacteria</taxon>
        <taxon>Pseudomonadati</taxon>
        <taxon>Bacteroidota</taxon>
        <taxon>Chitinophagia</taxon>
        <taxon>Chitinophagales</taxon>
        <taxon>Chitinophagaceae</taxon>
        <taxon>Chitinophaga</taxon>
    </lineage>
</organism>
<dbReference type="InterPro" id="IPR020806">
    <property type="entry name" value="PKS_PP-bd"/>
</dbReference>
<proteinExistence type="inferred from homology"/>
<dbReference type="InterPro" id="IPR001031">
    <property type="entry name" value="Thioesterase"/>
</dbReference>
<dbReference type="Gene3D" id="1.10.10.1830">
    <property type="entry name" value="Non-ribosomal peptide synthase, adenylation domain"/>
    <property type="match status" value="1"/>
</dbReference>
<dbReference type="InterPro" id="IPR025110">
    <property type="entry name" value="AMP-bd_C"/>
</dbReference>
<dbReference type="InterPro" id="IPR044894">
    <property type="entry name" value="TubC_N_sf"/>
</dbReference>
<dbReference type="Pfam" id="PF00668">
    <property type="entry name" value="Condensation"/>
    <property type="match status" value="3"/>
</dbReference>
<evidence type="ECO:0000313" key="6">
    <source>
        <dbReference type="EMBL" id="ACU60886.1"/>
    </source>
</evidence>
<dbReference type="SUPFAM" id="SSF52777">
    <property type="entry name" value="CoA-dependent acyltransferases"/>
    <property type="match status" value="6"/>
</dbReference>
<dbReference type="InterPro" id="IPR020802">
    <property type="entry name" value="TesA-like"/>
</dbReference>
<dbReference type="SUPFAM" id="SSF56801">
    <property type="entry name" value="Acetyl-CoA synthetase-like"/>
    <property type="match status" value="3"/>
</dbReference>
<dbReference type="InterPro" id="IPR029058">
    <property type="entry name" value="AB_hydrolase_fold"/>
</dbReference>
<keyword evidence="4" id="KW-0597">Phosphoprotein</keyword>
<dbReference type="NCBIfam" id="NF003417">
    <property type="entry name" value="PRK04813.1"/>
    <property type="match status" value="3"/>
</dbReference>
<feature type="domain" description="Carrier" evidence="5">
    <location>
        <begin position="2080"/>
        <end position="2155"/>
    </location>
</feature>
<feature type="domain" description="Carrier" evidence="5">
    <location>
        <begin position="3138"/>
        <end position="3213"/>
    </location>
</feature>
<dbReference type="SUPFAM" id="SSF53474">
    <property type="entry name" value="alpha/beta-Hydrolases"/>
    <property type="match status" value="1"/>
</dbReference>
<sequence>MSIAALMTALNDLKVELTLTGDDQLKIIAPQGSVGPKLIEQIREHKEALIRSLKAGKDAAKIRRIPAAPLYEVSHAQRRLWILQQLDESRCAYNICVGYELNGVLDKSSLKKAFQMLVARHEILRTVFVNDAGGLWQKVLGTDVAGFNIIEVSLEGKEAVAQQQDIEILAEQLWKHAFDLAQGPLLRVQLVTLGEKRHMLMMGMHHIISDAWSLEIMMNDLVTLYGIAATDEQAPEELAIQYRDFSYWQNRLFESPRMKAHERYWNEQMSGEIPLLDMATDYPRPARKSYAGYTKTIWLDAATTKAFRDMLRTQQGASMFMALTACVNALLFRYTGQEDIILGTPVAGRSTEELSGQIGCYVNTLALRTRFNGDEGFNKLLDKVKEVLLNAYEHEVYPFDKLVEDLGLVTEPSRSALFDVLISYRKIDIPLGVDHTTSEEGNNEAELQVNEFVAGERESSKFDLTFNFEEHSDAIWLGINYSTVLFSSQRIDQMLLHMQGVIKAVSNNARQTLSGIAFLQEEQRHLLLSNGHIAPATTEAETLQQLFELQVTRTPEHIALVAEGRSLSYRALNQQADCIAAGLIRQLSVKPGDIVAIRMDRTPAAIAALLGILKAGAAYLPIDTDYPEERISYMLADSNARIVLTEELCATLIAANETCNATNGTASAHDLAYVIYTSGSTGAPKGVMIEHHAVLNLLAGLRSEMQLRTDWQYLLTASLSFDAAVKQIFIPLTAGATLHLSKDTADVTSLVKYIRQQHINVMHAMPMLWKAILAEIANTGDAPSLCCLSSGGDELDKECMEEMKRRFPQAAIYNTYGPTEICVNALIYDLQQPGAQAPLLGKCLPGYRAYIVDRRGNLMPEGYPGELCIAGTGLARGYLGREQLTQERFVADPYNRGALMYLTGDLVRRAWDGNIEFLGRNDHQVKIRGYRIEIGEVERTVAQYEGVKEAVVAAWQSPAAEKELVCYTVWTATPDEAGLRTHLQQFLPRYMHPAYYVTLDALPLNGNGKVVRKQLPAPVLEVTSSRYEAPRNETEVRLVTIWEESLQRKGIGIHDNFFELGGHSLKGMRMLWRIRQEFGVDIPFRELFLQATISKLSTWLQPENITAPVSNDAPVPVPIADKYPLSHAQQRLWILDKLEESVTAYNIFTGYELKGSLDIKALDTAFLQLLQRHEILRTVFRSDEEGPWQYVLSPEESGFEMGYTDLSAKGIIAQQQQLALITGEEKEYRFALDLGPLIRVQVIRLSVIQHVLLLNMHHIITDGWSQEVLLQDLVTLYAAAVQQTPADLPALPIQYKDYATWQRKQLAGIFAEKHAGYWREHLRHLPVLELPEDYTRPPLKTFNGATLQTWLDGDDYKALQACLHQRTGISMFMLLIAALKALCYRYTGQEDIVLGTPVAGRDDASLAGQIGFFVNTLVLRTAFDGNDTFNNLLEKVQQTLLDAYEHQFYPFDKLLEDLRITPDRSRSALFDVMVAYATAGGGADGQTPDELQVMEYETGEVNMSKFDLTVHFTDYTDQLAISINYNTDLFSAARITAMLGHFSRLLQAVTHNPELPLSVIPYLSESEEQQLLTSFNNTAAVYNRQTTIHKLFEEQVSRNGEAAAVTFGESTLTYAALNTLAEKVALTLQQQFNVTNGSFVGVMMDRSDRLIVSLLGILKAGAAYIPVDPSYPAERIRYMLEDSKPVVLVSDNPLATHVAGQTTLVTYQQLISHEHNDSTVCGLFPAAANDLAYVIYTSGSTGRPKGVMVEHRSVINLCNWHQQSFGLDGNSRSTVYAGVAFDALGWEIWPYLLSGGCIYPVNAEYRTDANLLQSFIDRNNITHAFVPTALYEELGGRLSHRQDNNLQLLVGGDRLNKVYPGATVINNYGPTESTVVATSAVCTTAAGRITIGKPVSNTRIYILDGNLELKPVGYAGELCIAGEGLARGYLGREELTNEKFIDNPFEPGNRMYKTGDLARWTSDGNIEFLGRNDHQVKIRGFRIETGEIEQLIQQHPAVAEVLVTTWEPSPVEKELVAYIVWKEKADEQDLRKSLDLQLPRYMHPSVYVTLDRMPLTGNGKVDRRQLPVPQLEVKNTCYEGAASDAQQQLINIWESILQRTGIGIHDNFFDLGGHSLKGMRMLWKIHQEFGVDIPFHELFSRPTISDLSERLFGTQQHTSLVLEPVAVQDRYELSHAQRRLWILDLLEESAGAYNIVSDHVLYGEINRSLLEAAFKGLIDRHEILRTIFSSDEEGEWQQVLPADQFTSNMQYTDLTDYDEEMQDRLLDDIRDAERHFRFNLGKGPLFRIQVIQRSNNQYHILLNLHHIIADGWSMEVLRSELEQLYAGKELTPLPVQYRDYAAWHNKQLDIDETHGSYWKSQLTDSIPILELPADYTRPAIKTYNGAIEGAWLNKETCSRLQTCLQNTSGTNIFMLLVAGLKALFHRYTRQEDIVLGTVVAGRDHEYLSGQIGFYVNTLVLRTRFTADNTFGELLQQVQQVMVDAYTHQAYPFDKLVEDLDLAADRSRSPLFDVMASYTRRTDAVAGEENKSADQSFKMTGSGTARTIISKFDMTVHFAEHENGIEMSVVYNTDIFTKKRIKRMLAHLQELFAALSNNIAIRLSAITYTTAEERNTLDLFSYKGETPYPATQTLHALFEQQAQRKVDSPAVIYEKETLSYAELNRASDQVACYLRQAYHVKNGDLVGLMMTRSARLMVCLLGILKAGAAYVPIDPEYPADRIQYMLEDSQPAVLITDTEVPDALNDGVEVMHVNAEWELLSYYHDTIKLPADSQSLAYIIYTSGSTGRPKGAMIPHHAVVNLCTWLQESIYAAHGGELTAMLTASVNFDASVQQLFAPLLSGAKLVIISETDRRNAESYIRQLKEQQVAVIDITPGYLRVLLEVLKETGTTDLNVQYVLVGGEALPAEERALFHQVFQGKAQLINVYGVTEATVDSTYEIVEADDDNSLSIGRPLKNTRIYILDKNYHTAGIGIPGELCIGGVGVGLGYLNREELTKERFIDNPYVAGERLYRTGDLARWAENGTIEYLGRSDNQVKIRGYRIETGEIENALLACPEIREAVVQVYKAPTGDKLLVSYIVWRDTVMEEALQEWLNNKLPRYMHPAYNITMAQLPLTANGKVDRKKLPDPDITATTVYEAPRTPVEIALTAIWEEVLQRSPIGIHDSFFALGGHSLKAIRLMVKVAKTFDRRASIRELYEYPDIASLAAFLERPEDAAETLVFPLNSCQETETPPLIFIPPVIGSATIYRQLAAQLDKQYACYGMQYKGFGGGAFATSIEDMAATFVQQLQDKVPSEEYLLMGYSMGGLIAYETTRQLEAAGKTVTLLLLDKEAPVLTSGIKILPAGEVLEQRFTNELRSWGLNAGELPQEDHLKKMYQSSVSMMHAYQPAGPVKADIIAFEADSRETSLMDCWQQFTTGSFDHHRLQGDHYSVIKDSRLAAYLFQLGYSRTIIH</sequence>
<dbReference type="InterPro" id="IPR006162">
    <property type="entry name" value="Ppantetheine_attach_site"/>
</dbReference>
<dbReference type="InterPro" id="IPR009081">
    <property type="entry name" value="PP-bd_ACP"/>
</dbReference>
<dbReference type="GO" id="GO:0044550">
    <property type="term" value="P:secondary metabolite biosynthetic process"/>
    <property type="evidence" value="ECO:0007669"/>
    <property type="project" value="UniProtKB-ARBA"/>
</dbReference>
<dbReference type="Gene3D" id="1.10.1200.10">
    <property type="entry name" value="ACP-like"/>
    <property type="match status" value="3"/>
</dbReference>
<dbReference type="PANTHER" id="PTHR45527">
    <property type="entry name" value="NONRIBOSOMAL PEPTIDE SYNTHETASE"/>
    <property type="match status" value="1"/>
</dbReference>
<gene>
    <name evidence="6" type="ordered locus">Cpin_3419</name>
</gene>
<evidence type="ECO:0000259" key="5">
    <source>
        <dbReference type="PROSITE" id="PS50075"/>
    </source>
</evidence>